<dbReference type="AlphaFoldDB" id="A0A7J7N6N5"/>
<evidence type="ECO:0000313" key="3">
    <source>
        <dbReference type="EMBL" id="KAF6162889.1"/>
    </source>
</evidence>
<feature type="region of interest" description="Disordered" evidence="1">
    <location>
        <begin position="583"/>
        <end position="631"/>
    </location>
</feature>
<dbReference type="PANTHER" id="PTHR46033:SF83">
    <property type="entry name" value="PROTEIN MAINTENANCE OF MERISTEMS-LIKE"/>
    <property type="match status" value="1"/>
</dbReference>
<keyword evidence="4" id="KW-1185">Reference proteome</keyword>
<dbReference type="EMBL" id="JACGCM010001009">
    <property type="protein sequence ID" value="KAF6162889.1"/>
    <property type="molecule type" value="Genomic_DNA"/>
</dbReference>
<dbReference type="InterPro" id="IPR019557">
    <property type="entry name" value="AminoTfrase-like_pln_mobile"/>
</dbReference>
<feature type="region of interest" description="Disordered" evidence="1">
    <location>
        <begin position="451"/>
        <end position="554"/>
    </location>
</feature>
<feature type="compositionally biased region" description="Basic and acidic residues" evidence="1">
    <location>
        <begin position="540"/>
        <end position="551"/>
    </location>
</feature>
<feature type="compositionally biased region" description="Polar residues" evidence="1">
    <location>
        <begin position="498"/>
        <end position="512"/>
    </location>
</feature>
<accession>A0A7J7N6N5</accession>
<dbReference type="InterPro" id="IPR044824">
    <property type="entry name" value="MAIN-like"/>
</dbReference>
<dbReference type="Proteomes" id="UP000541444">
    <property type="component" value="Unassembled WGS sequence"/>
</dbReference>
<dbReference type="OrthoDB" id="1572276at2759"/>
<organism evidence="3 4">
    <name type="scientific">Kingdonia uniflora</name>
    <dbReference type="NCBI Taxonomy" id="39325"/>
    <lineage>
        <taxon>Eukaryota</taxon>
        <taxon>Viridiplantae</taxon>
        <taxon>Streptophyta</taxon>
        <taxon>Embryophyta</taxon>
        <taxon>Tracheophyta</taxon>
        <taxon>Spermatophyta</taxon>
        <taxon>Magnoliopsida</taxon>
        <taxon>Ranunculales</taxon>
        <taxon>Circaeasteraceae</taxon>
        <taxon>Kingdonia</taxon>
    </lineage>
</organism>
<proteinExistence type="predicted"/>
<sequence length="631" mass="72187">MVDKVEETNTIIEEKKEMIVSPNGENQELRTAKFLKSHIEISSSNVPFLPDTIWPSKVLFKGWRQPQDKWAEWVELLVPKHAYLWNQIGICDAILNSTYRISKHKDIVLGLAEKWCPETNTFVFLWGEATITLEDMLILGGFSVLGEPVTSCLEGELVEMKEKLIKEQKLFNKEKSKKATYPGWINRFMGSNCELEHVAFLPLWMSRYVFPSHPEGNIGKHVFPVAIHLSRGTCVALAPAVLSSLYKQLRLMKEVLPDSTKSLKVWGPFQIVQLWDWEHFLLLRPDGLNPISPGAPRMAQWGDLKSKFKLSDVRTILNSLENFQWRPYTSDLSNWHCPSFYKETDELLDIEAENEELKSFPRCLVACELVGLQDTIEQYLPFRVAMQFGYDQDIPGHFFRENATWELAWETYNKPIKDARLYARSRLFRSKVSSRYYAWWKKSISDLEDERNVVSGRSQSESAKKGRKMSHSCTTGSPSRNKRKLRKSKNGAYKGSSKKSFMSTQLQSSSVDDNLPRTRILKFTKTKSGVAERPSTPSENSRDDDNDDKVPLSKLFPGVRANDVQTKNAPQRRKLKATLVETNLAKEAKNGDSGDNPLNLDGNGEGAMYDPLDLDEYGKGTRYDPIDADDY</sequence>
<dbReference type="GO" id="GO:0010073">
    <property type="term" value="P:meristem maintenance"/>
    <property type="evidence" value="ECO:0007669"/>
    <property type="project" value="InterPro"/>
</dbReference>
<reference evidence="3 4" key="1">
    <citation type="journal article" date="2020" name="IScience">
        <title>Genome Sequencing of the Endangered Kingdonia uniflora (Circaeasteraceae, Ranunculales) Reveals Potential Mechanisms of Evolutionary Specialization.</title>
        <authorList>
            <person name="Sun Y."/>
            <person name="Deng T."/>
            <person name="Zhang A."/>
            <person name="Moore M.J."/>
            <person name="Landis J.B."/>
            <person name="Lin N."/>
            <person name="Zhang H."/>
            <person name="Zhang X."/>
            <person name="Huang J."/>
            <person name="Zhang X."/>
            <person name="Sun H."/>
            <person name="Wang H."/>
        </authorList>
    </citation>
    <scope>NUCLEOTIDE SEQUENCE [LARGE SCALE GENOMIC DNA]</scope>
    <source>
        <strain evidence="3">TB1705</strain>
        <tissue evidence="3">Leaf</tissue>
    </source>
</reference>
<evidence type="ECO:0000313" key="4">
    <source>
        <dbReference type="Proteomes" id="UP000541444"/>
    </source>
</evidence>
<dbReference type="Pfam" id="PF10536">
    <property type="entry name" value="PMD"/>
    <property type="match status" value="1"/>
</dbReference>
<feature type="compositionally biased region" description="Basic residues" evidence="1">
    <location>
        <begin position="480"/>
        <end position="489"/>
    </location>
</feature>
<evidence type="ECO:0000256" key="1">
    <source>
        <dbReference type="SAM" id="MobiDB-lite"/>
    </source>
</evidence>
<protein>
    <recommendedName>
        <fullName evidence="2">Aminotransferase-like plant mobile domain-containing protein</fullName>
    </recommendedName>
</protein>
<evidence type="ECO:0000259" key="2">
    <source>
        <dbReference type="Pfam" id="PF10536"/>
    </source>
</evidence>
<feature type="compositionally biased region" description="Basic and acidic residues" evidence="1">
    <location>
        <begin position="616"/>
        <end position="625"/>
    </location>
</feature>
<gene>
    <name evidence="3" type="ORF">GIB67_021038</name>
</gene>
<comment type="caution">
    <text evidence="3">The sequence shown here is derived from an EMBL/GenBank/DDBJ whole genome shotgun (WGS) entry which is preliminary data.</text>
</comment>
<feature type="domain" description="Aminotransferase-like plant mobile" evidence="2">
    <location>
        <begin position="89"/>
        <end position="441"/>
    </location>
</feature>
<dbReference type="PANTHER" id="PTHR46033">
    <property type="entry name" value="PROTEIN MAIN-LIKE 2"/>
    <property type="match status" value="1"/>
</dbReference>
<name>A0A7J7N6N5_9MAGN</name>